<gene>
    <name evidence="2" type="ORF">PLXY2_LOCUS2906</name>
</gene>
<reference evidence="2" key="1">
    <citation type="submission" date="2020-11" db="EMBL/GenBank/DDBJ databases">
        <authorList>
            <person name="Whiteford S."/>
        </authorList>
    </citation>
    <scope>NUCLEOTIDE SEQUENCE</scope>
</reference>
<proteinExistence type="predicted"/>
<protein>
    <submittedName>
        <fullName evidence="2">(diamondback moth) hypothetical protein</fullName>
    </submittedName>
</protein>
<name>A0A8S4DJJ2_PLUXY</name>
<dbReference type="Proteomes" id="UP000653454">
    <property type="component" value="Unassembled WGS sequence"/>
</dbReference>
<dbReference type="InterPro" id="IPR049012">
    <property type="entry name" value="Mutator_transp_dom"/>
</dbReference>
<keyword evidence="3" id="KW-1185">Reference proteome</keyword>
<accession>A0A8S4DJJ2</accession>
<dbReference type="EMBL" id="CAJHNJ030000007">
    <property type="protein sequence ID" value="CAG9103047.1"/>
    <property type="molecule type" value="Genomic_DNA"/>
</dbReference>
<comment type="caution">
    <text evidence="2">The sequence shown here is derived from an EMBL/GenBank/DDBJ whole genome shotgun (WGS) entry which is preliminary data.</text>
</comment>
<organism evidence="2 3">
    <name type="scientific">Plutella xylostella</name>
    <name type="common">Diamondback moth</name>
    <name type="synonym">Plutella maculipennis</name>
    <dbReference type="NCBI Taxonomy" id="51655"/>
    <lineage>
        <taxon>Eukaryota</taxon>
        <taxon>Metazoa</taxon>
        <taxon>Ecdysozoa</taxon>
        <taxon>Arthropoda</taxon>
        <taxon>Hexapoda</taxon>
        <taxon>Insecta</taxon>
        <taxon>Pterygota</taxon>
        <taxon>Neoptera</taxon>
        <taxon>Endopterygota</taxon>
        <taxon>Lepidoptera</taxon>
        <taxon>Glossata</taxon>
        <taxon>Ditrysia</taxon>
        <taxon>Yponomeutoidea</taxon>
        <taxon>Plutellidae</taxon>
        <taxon>Plutella</taxon>
    </lineage>
</organism>
<evidence type="ECO:0000313" key="2">
    <source>
        <dbReference type="EMBL" id="CAG9103047.1"/>
    </source>
</evidence>
<sequence length="157" mass="17995">MINANRRNAQIRRTVIIASNQKNTQSDEIDIQEQLCLSGDTNNFDEKENNQETNKIKPPDEPCSSKVSYEISYDVNEKEIRSFHIQGRRVVEIEYFFKQLQDIGSHSSMFDCNLSNIKIVNEEKAGLNSTFNMICQMCGAKFQVKSSKASESKMDIN</sequence>
<dbReference type="AlphaFoldDB" id="A0A8S4DJJ2"/>
<evidence type="ECO:0000259" key="1">
    <source>
        <dbReference type="Pfam" id="PF20700"/>
    </source>
</evidence>
<feature type="domain" description="Mutator-like transposase" evidence="1">
    <location>
        <begin position="87"/>
        <end position="150"/>
    </location>
</feature>
<evidence type="ECO:0000313" key="3">
    <source>
        <dbReference type="Proteomes" id="UP000653454"/>
    </source>
</evidence>
<dbReference type="Pfam" id="PF20700">
    <property type="entry name" value="Mutator"/>
    <property type="match status" value="1"/>
</dbReference>